<keyword evidence="2" id="KW-0732">Signal</keyword>
<accession>K0KUR4</accession>
<feature type="transmembrane region" description="Helical" evidence="1">
    <location>
        <begin position="350"/>
        <end position="368"/>
    </location>
</feature>
<feature type="transmembrane region" description="Helical" evidence="1">
    <location>
        <begin position="280"/>
        <end position="298"/>
    </location>
</feature>
<dbReference type="AlphaFoldDB" id="K0KUR4"/>
<gene>
    <name evidence="3" type="ORF">BN7_4487</name>
</gene>
<feature type="transmembrane region" description="Helical" evidence="1">
    <location>
        <begin position="166"/>
        <end position="182"/>
    </location>
</feature>
<evidence type="ECO:0000313" key="4">
    <source>
        <dbReference type="Proteomes" id="UP000009328"/>
    </source>
</evidence>
<reference evidence="3 4" key="1">
    <citation type="journal article" date="2012" name="Eukaryot. Cell">
        <title>Draft genome sequence of Wickerhamomyces ciferrii NRRL Y-1031 F-60-10.</title>
        <authorList>
            <person name="Schneider J."/>
            <person name="Andrea H."/>
            <person name="Blom J."/>
            <person name="Jaenicke S."/>
            <person name="Ruckert C."/>
            <person name="Schorsch C."/>
            <person name="Szczepanowski R."/>
            <person name="Farwick M."/>
            <person name="Goesmann A."/>
            <person name="Puhler A."/>
            <person name="Schaffer S."/>
            <person name="Tauch A."/>
            <person name="Kohler T."/>
            <person name="Brinkrolf K."/>
        </authorList>
    </citation>
    <scope>NUCLEOTIDE SEQUENCE [LARGE SCALE GENOMIC DNA]</scope>
    <source>
        <strain evidence="4">ATCC 14091 / BCRC 22168 / CBS 111 / JCM 3599 / NBRC 0793 / NRRL Y-1031 F-60-10</strain>
    </source>
</reference>
<dbReference type="HOGENOM" id="CLU_572675_0_0_1"/>
<feature type="transmembrane region" description="Helical" evidence="1">
    <location>
        <begin position="310"/>
        <end position="329"/>
    </location>
</feature>
<proteinExistence type="predicted"/>
<keyword evidence="1" id="KW-1133">Transmembrane helix</keyword>
<dbReference type="InParanoid" id="K0KUR4"/>
<keyword evidence="4" id="KW-1185">Reference proteome</keyword>
<feature type="signal peptide" evidence="2">
    <location>
        <begin position="1"/>
        <end position="16"/>
    </location>
</feature>
<comment type="caution">
    <text evidence="3">The sequence shown here is derived from an EMBL/GenBank/DDBJ whole genome shotgun (WGS) entry which is preliminary data.</text>
</comment>
<keyword evidence="1" id="KW-0812">Transmembrane</keyword>
<evidence type="ECO:0000256" key="1">
    <source>
        <dbReference type="SAM" id="Phobius"/>
    </source>
</evidence>
<feature type="transmembrane region" description="Helical" evidence="1">
    <location>
        <begin position="413"/>
        <end position="433"/>
    </location>
</feature>
<organism evidence="3 4">
    <name type="scientific">Wickerhamomyces ciferrii (strain ATCC 14091 / BCRC 22168 / CBS 111 / JCM 3599 / NBRC 0793 / NRRL Y-1031 F-60-10)</name>
    <name type="common">Yeast</name>
    <name type="synonym">Pichia ciferrii</name>
    <dbReference type="NCBI Taxonomy" id="1206466"/>
    <lineage>
        <taxon>Eukaryota</taxon>
        <taxon>Fungi</taxon>
        <taxon>Dikarya</taxon>
        <taxon>Ascomycota</taxon>
        <taxon>Saccharomycotina</taxon>
        <taxon>Saccharomycetes</taxon>
        <taxon>Phaffomycetales</taxon>
        <taxon>Wickerhamomycetaceae</taxon>
        <taxon>Wickerhamomyces</taxon>
    </lineage>
</organism>
<feature type="transmembrane region" description="Helical" evidence="1">
    <location>
        <begin position="238"/>
        <end position="259"/>
    </location>
</feature>
<protein>
    <submittedName>
        <fullName evidence="3">Membrane protein</fullName>
    </submittedName>
</protein>
<evidence type="ECO:0000313" key="3">
    <source>
        <dbReference type="EMBL" id="CCH44918.1"/>
    </source>
</evidence>
<feature type="transmembrane region" description="Helical" evidence="1">
    <location>
        <begin position="203"/>
        <end position="223"/>
    </location>
</feature>
<dbReference type="Proteomes" id="UP000009328">
    <property type="component" value="Unassembled WGS sequence"/>
</dbReference>
<feature type="chain" id="PRO_5003834593" evidence="2">
    <location>
        <begin position="17"/>
        <end position="477"/>
    </location>
</feature>
<name>K0KUR4_WICCF</name>
<sequence>MKLSLLILGLLGYSLADRTFKRCQPIADPKLSDKHQPSIDIKNVHQDTHVLLFHITDLPKTNIPFDFNDRYDFQNGDMKLCTQDLINSGECTTEEGFTLTIDKDLELNDTIVNKVIKVGETFHYPIEKPGVFCAIGYHESRKPQLKINHSQPFGFITLEQHIFKDILYYINFFSIGLLMLFISKKMKDQRNSTKHQYLPSTMLNIFLTSLSFLPVYINQYLVLMLKEGYDKVNKVNEFYMGLIINGLLLMNFSITFMGLTHLYAACMNSRSVSEIKNDKLFKVYIGLIVLYPFGTFIKESEQFKIPVVESLRYPSGLLILGITFAVSKIPLNDSKLDLNYKLKFQKTRRLAIFTTIGLWLISFIYESVNVFRQSFRIGDSINETSKLPYYQLKIILTLEDDAKYDVLSVFMNKIEYCAPLIIAIGAIFIWRGVKYDTLEESNGSVDQSTKDVEDDNSDDNITELDNLKVTSQMDNIV</sequence>
<evidence type="ECO:0000256" key="2">
    <source>
        <dbReference type="SAM" id="SignalP"/>
    </source>
</evidence>
<keyword evidence="1" id="KW-0472">Membrane</keyword>
<dbReference type="EMBL" id="CAIF01000164">
    <property type="protein sequence ID" value="CCH44918.1"/>
    <property type="molecule type" value="Genomic_DNA"/>
</dbReference>